<keyword evidence="2" id="KW-1185">Reference proteome</keyword>
<gene>
    <name evidence="1" type="ORF">SAR03_11170</name>
</gene>
<comment type="caution">
    <text evidence="1">The sequence shown here is derived from an EMBL/GenBank/DDBJ whole genome shotgun (WGS) entry which is preliminary data.</text>
</comment>
<name>A0ABQ0XTT4_9STAP</name>
<protein>
    <submittedName>
        <fullName evidence="1">Uncharacterized protein</fullName>
    </submittedName>
</protein>
<accession>A0ABQ0XTT4</accession>
<evidence type="ECO:0000313" key="1">
    <source>
        <dbReference type="EMBL" id="GEQ00080.1"/>
    </source>
</evidence>
<dbReference type="Proteomes" id="UP000321598">
    <property type="component" value="Unassembled WGS sequence"/>
</dbReference>
<sequence>MWIYECYLNFARISFRRTNKFIRVYVTYNLKELQDFRKTKNVNYYITFIAINVYVTV</sequence>
<reference evidence="1 2" key="1">
    <citation type="submission" date="2019-07" db="EMBL/GenBank/DDBJ databases">
        <title>Whole genome shotgun sequence of Staphylococcus arlettae NBRC 109765.</title>
        <authorList>
            <person name="Hosoyama A."/>
            <person name="Uohara A."/>
            <person name="Ohji S."/>
            <person name="Ichikawa N."/>
        </authorList>
    </citation>
    <scope>NUCLEOTIDE SEQUENCE [LARGE SCALE GENOMIC DNA]</scope>
    <source>
        <strain evidence="1 2">NBRC 109765</strain>
    </source>
</reference>
<dbReference type="EMBL" id="BKAV01000007">
    <property type="protein sequence ID" value="GEQ00080.1"/>
    <property type="molecule type" value="Genomic_DNA"/>
</dbReference>
<evidence type="ECO:0000313" key="2">
    <source>
        <dbReference type="Proteomes" id="UP000321598"/>
    </source>
</evidence>
<organism evidence="1 2">
    <name type="scientific">Staphylococcus arlettae</name>
    <dbReference type="NCBI Taxonomy" id="29378"/>
    <lineage>
        <taxon>Bacteria</taxon>
        <taxon>Bacillati</taxon>
        <taxon>Bacillota</taxon>
        <taxon>Bacilli</taxon>
        <taxon>Bacillales</taxon>
        <taxon>Staphylococcaceae</taxon>
        <taxon>Staphylococcus</taxon>
    </lineage>
</organism>
<proteinExistence type="predicted"/>